<protein>
    <submittedName>
        <fullName evidence="2">DUF4362 domain-containing protein</fullName>
    </submittedName>
</protein>
<name>A0ABW2UUM3_9BACI</name>
<evidence type="ECO:0000313" key="2">
    <source>
        <dbReference type="EMBL" id="MFC7746786.1"/>
    </source>
</evidence>
<dbReference type="EMBL" id="JBHTGR010000010">
    <property type="protein sequence ID" value="MFC7746786.1"/>
    <property type="molecule type" value="Genomic_DNA"/>
</dbReference>
<dbReference type="RefSeq" id="WP_382358293.1">
    <property type="nucleotide sequence ID" value="NZ_JBHTGR010000010.1"/>
</dbReference>
<sequence length="181" mass="21240">MLDLKRERVVLTVIMVISSLILFLIVFNGNSLAQDNKDEEGDPAFEKQIENFGKKQTDNVPEDYTLEEAMANGDITPSDMTSKQRETINQFKKNVKNGNPDFIRFTQFSQTGDPITTEFQFNGELIYYRWDSTRDESGRHIKEDMETGERFSVREDYCKKLVDDPRMPYITNCYEYESYEF</sequence>
<keyword evidence="3" id="KW-1185">Reference proteome</keyword>
<comment type="caution">
    <text evidence="2">The sequence shown here is derived from an EMBL/GenBank/DDBJ whole genome shotgun (WGS) entry which is preliminary data.</text>
</comment>
<organism evidence="2 3">
    <name type="scientific">Lentibacillus kimchii</name>
    <dbReference type="NCBI Taxonomy" id="1542911"/>
    <lineage>
        <taxon>Bacteria</taxon>
        <taxon>Bacillati</taxon>
        <taxon>Bacillota</taxon>
        <taxon>Bacilli</taxon>
        <taxon>Bacillales</taxon>
        <taxon>Bacillaceae</taxon>
        <taxon>Lentibacillus</taxon>
    </lineage>
</organism>
<evidence type="ECO:0000256" key="1">
    <source>
        <dbReference type="SAM" id="Phobius"/>
    </source>
</evidence>
<evidence type="ECO:0000313" key="3">
    <source>
        <dbReference type="Proteomes" id="UP001596620"/>
    </source>
</evidence>
<proteinExistence type="predicted"/>
<reference evidence="3" key="1">
    <citation type="journal article" date="2019" name="Int. J. Syst. Evol. Microbiol.">
        <title>The Global Catalogue of Microorganisms (GCM) 10K type strain sequencing project: providing services to taxonomists for standard genome sequencing and annotation.</title>
        <authorList>
            <consortium name="The Broad Institute Genomics Platform"/>
            <consortium name="The Broad Institute Genome Sequencing Center for Infectious Disease"/>
            <person name="Wu L."/>
            <person name="Ma J."/>
        </authorList>
    </citation>
    <scope>NUCLEOTIDE SEQUENCE [LARGE SCALE GENOMIC DNA]</scope>
    <source>
        <strain evidence="3">JCM 30234</strain>
    </source>
</reference>
<keyword evidence="1" id="KW-0812">Transmembrane</keyword>
<dbReference type="InterPro" id="IPR025372">
    <property type="entry name" value="DUF4362"/>
</dbReference>
<keyword evidence="1" id="KW-1133">Transmembrane helix</keyword>
<feature type="transmembrane region" description="Helical" evidence="1">
    <location>
        <begin position="9"/>
        <end position="27"/>
    </location>
</feature>
<accession>A0ABW2UUM3</accession>
<dbReference type="Proteomes" id="UP001596620">
    <property type="component" value="Unassembled WGS sequence"/>
</dbReference>
<keyword evidence="1" id="KW-0472">Membrane</keyword>
<dbReference type="Pfam" id="PF14275">
    <property type="entry name" value="DUF4362"/>
    <property type="match status" value="1"/>
</dbReference>
<gene>
    <name evidence="2" type="ORF">ACFQU8_05995</name>
</gene>